<name>A0ABT0C836_THEVL</name>
<sequence length="281" mass="31369">MRPWFFLVLALLPLSGCWQVKTAEQTLQAFVEAANARDFATAEALLTPRLLRGIPPGALDQSWPSAENATLTQIQEVGNTAVYRVDSVLTPEAVVPTFGFQFTVEELQTFLTEPDREDPRFRPLRSQLAFYEPLEDGRLRSAMDVTLYRRPEGWRVELARLRPLNTEVLNEPIELAEEGQPFQLTGTVRLLNRTEGWIGVNLEEVSPSLERYAGTWISVVPAENAQVTRLGRPASWLDLQPGDPVEMEGTVRFAIVADVEGRIPAAITAERITVIADGDSR</sequence>
<protein>
    <recommendedName>
        <fullName evidence="4">Lipoprotein</fullName>
    </recommendedName>
</protein>
<reference evidence="2" key="1">
    <citation type="submission" date="2021-02" db="EMBL/GenBank/DDBJ databases">
        <title>The CRISPR/cas machinery reduction and long-range gene transfer in the hot spring cyanobacterium Synechococcus.</title>
        <authorList>
            <person name="Dvorak P."/>
            <person name="Jahodarova E."/>
            <person name="Hasler P."/>
            <person name="Poulickova A."/>
        </authorList>
    </citation>
    <scope>NUCLEOTIDE SEQUENCE</scope>
    <source>
        <strain evidence="2">Rupite</strain>
    </source>
</reference>
<comment type="caution">
    <text evidence="2">The sequence shown here is derived from an EMBL/GenBank/DDBJ whole genome shotgun (WGS) entry which is preliminary data.</text>
</comment>
<evidence type="ECO:0000313" key="3">
    <source>
        <dbReference type="Proteomes" id="UP000830835"/>
    </source>
</evidence>
<keyword evidence="3" id="KW-1185">Reference proteome</keyword>
<proteinExistence type="predicted"/>
<keyword evidence="1" id="KW-0732">Signal</keyword>
<evidence type="ECO:0008006" key="4">
    <source>
        <dbReference type="Google" id="ProtNLM"/>
    </source>
</evidence>
<evidence type="ECO:0000256" key="1">
    <source>
        <dbReference type="SAM" id="SignalP"/>
    </source>
</evidence>
<accession>A0ABT0C836</accession>
<dbReference type="EMBL" id="JAFIRA010000005">
    <property type="protein sequence ID" value="MCJ2541950.1"/>
    <property type="molecule type" value="Genomic_DNA"/>
</dbReference>
<dbReference type="RefSeq" id="WP_244349162.1">
    <property type="nucleotide sequence ID" value="NZ_JAFIRA010000005.1"/>
</dbReference>
<evidence type="ECO:0000313" key="2">
    <source>
        <dbReference type="EMBL" id="MCJ2541950.1"/>
    </source>
</evidence>
<organism evidence="2 3">
    <name type="scientific">Thermostichus vulcanus str. 'Rupite'</name>
    <dbReference type="NCBI Taxonomy" id="2813851"/>
    <lineage>
        <taxon>Bacteria</taxon>
        <taxon>Bacillati</taxon>
        <taxon>Cyanobacteriota</taxon>
        <taxon>Cyanophyceae</taxon>
        <taxon>Thermostichales</taxon>
        <taxon>Thermostichaceae</taxon>
        <taxon>Thermostichus</taxon>
    </lineage>
</organism>
<feature type="chain" id="PRO_5045446075" description="Lipoprotein" evidence="1">
    <location>
        <begin position="23"/>
        <end position="281"/>
    </location>
</feature>
<feature type="signal peptide" evidence="1">
    <location>
        <begin position="1"/>
        <end position="22"/>
    </location>
</feature>
<dbReference type="Proteomes" id="UP000830835">
    <property type="component" value="Unassembled WGS sequence"/>
</dbReference>
<gene>
    <name evidence="2" type="ORF">JX360_03350</name>
</gene>